<sequence>MISSGVLQNSNNSLQARFKMKAQRQARALEKKRAADSELVTRKESRNLKDRIKATEQENEDLRRQLATLTQASTAHPPSTPKRPLPVATSSRLSAPSPSNSIIIDVDALYNSDDEFDYAAALKSDVLSPMLKKIIRDHPMPGIDE</sequence>
<evidence type="ECO:0000256" key="1">
    <source>
        <dbReference type="SAM" id="MobiDB-lite"/>
    </source>
</evidence>
<feature type="region of interest" description="Disordered" evidence="1">
    <location>
        <begin position="1"/>
        <end position="96"/>
    </location>
</feature>
<reference evidence="2 3" key="1">
    <citation type="journal article" date="2024" name="J Genomics">
        <title>Draft genome sequencing and assembly of Favolaschia claudopus CIRM-BRFM 2984 isolated from oak limbs.</title>
        <authorList>
            <person name="Navarro D."/>
            <person name="Drula E."/>
            <person name="Chaduli D."/>
            <person name="Cazenave R."/>
            <person name="Ahrendt S."/>
            <person name="Wang J."/>
            <person name="Lipzen A."/>
            <person name="Daum C."/>
            <person name="Barry K."/>
            <person name="Grigoriev I.V."/>
            <person name="Favel A."/>
            <person name="Rosso M.N."/>
            <person name="Martin F."/>
        </authorList>
    </citation>
    <scope>NUCLEOTIDE SEQUENCE [LARGE SCALE GENOMIC DNA]</scope>
    <source>
        <strain evidence="2 3">CIRM-BRFM 2984</strain>
    </source>
</reference>
<accession>A0AAV9ZJK5</accession>
<dbReference type="AlphaFoldDB" id="A0AAV9ZJK5"/>
<keyword evidence="3" id="KW-1185">Reference proteome</keyword>
<evidence type="ECO:0008006" key="4">
    <source>
        <dbReference type="Google" id="ProtNLM"/>
    </source>
</evidence>
<dbReference type="Proteomes" id="UP001362999">
    <property type="component" value="Unassembled WGS sequence"/>
</dbReference>
<feature type="compositionally biased region" description="Polar residues" evidence="1">
    <location>
        <begin position="1"/>
        <end position="15"/>
    </location>
</feature>
<protein>
    <recommendedName>
        <fullName evidence="4">BZIP domain-containing protein</fullName>
    </recommendedName>
</protein>
<comment type="caution">
    <text evidence="2">The sequence shown here is derived from an EMBL/GenBank/DDBJ whole genome shotgun (WGS) entry which is preliminary data.</text>
</comment>
<feature type="compositionally biased region" description="Basic and acidic residues" evidence="1">
    <location>
        <begin position="27"/>
        <end position="64"/>
    </location>
</feature>
<proteinExistence type="predicted"/>
<name>A0AAV9ZJK5_9AGAR</name>
<dbReference type="EMBL" id="JAWWNJ010000138">
    <property type="protein sequence ID" value="KAK6984383.1"/>
    <property type="molecule type" value="Genomic_DNA"/>
</dbReference>
<feature type="compositionally biased region" description="Polar residues" evidence="1">
    <location>
        <begin position="67"/>
        <end position="77"/>
    </location>
</feature>
<organism evidence="2 3">
    <name type="scientific">Favolaschia claudopus</name>
    <dbReference type="NCBI Taxonomy" id="2862362"/>
    <lineage>
        <taxon>Eukaryota</taxon>
        <taxon>Fungi</taxon>
        <taxon>Dikarya</taxon>
        <taxon>Basidiomycota</taxon>
        <taxon>Agaricomycotina</taxon>
        <taxon>Agaricomycetes</taxon>
        <taxon>Agaricomycetidae</taxon>
        <taxon>Agaricales</taxon>
        <taxon>Marasmiineae</taxon>
        <taxon>Mycenaceae</taxon>
        <taxon>Favolaschia</taxon>
    </lineage>
</organism>
<evidence type="ECO:0000313" key="2">
    <source>
        <dbReference type="EMBL" id="KAK6984383.1"/>
    </source>
</evidence>
<gene>
    <name evidence="2" type="ORF">R3P38DRAFT_2575960</name>
</gene>
<evidence type="ECO:0000313" key="3">
    <source>
        <dbReference type="Proteomes" id="UP001362999"/>
    </source>
</evidence>